<reference evidence="4 5" key="1">
    <citation type="submission" date="2015-08" db="EMBL/GenBank/DDBJ databases">
        <title>Emmonsia species relationships and genome sequence.</title>
        <authorList>
            <person name="Cuomo C.A."/>
            <person name="Schwartz I.S."/>
            <person name="Kenyon C."/>
            <person name="De Hoog G.S."/>
            <person name="Govender N.P."/>
            <person name="Botha A."/>
            <person name="Moreno L."/>
            <person name="De Vries M."/>
            <person name="Munoz J.F."/>
            <person name="Stielow J.B."/>
        </authorList>
    </citation>
    <scope>NUCLEOTIDE SEQUENCE [LARGE SCALE GENOMIC DNA]</scope>
    <source>
        <strain evidence="4 5">EI222</strain>
    </source>
</reference>
<feature type="compositionally biased region" description="Polar residues" evidence="2">
    <location>
        <begin position="452"/>
        <end position="467"/>
    </location>
</feature>
<keyword evidence="1" id="KW-0479">Metal-binding</keyword>
<feature type="non-terminal residue" evidence="4">
    <location>
        <position position="467"/>
    </location>
</feature>
<dbReference type="PROSITE" id="PS50158">
    <property type="entry name" value="ZF_CCHC"/>
    <property type="match status" value="1"/>
</dbReference>
<evidence type="ECO:0000259" key="3">
    <source>
        <dbReference type="PROSITE" id="PS50158"/>
    </source>
</evidence>
<keyword evidence="1" id="KW-0862">Zinc</keyword>
<accession>A0A1J9Q3T4</accession>
<evidence type="ECO:0000313" key="5">
    <source>
        <dbReference type="Proteomes" id="UP000242791"/>
    </source>
</evidence>
<feature type="region of interest" description="Disordered" evidence="2">
    <location>
        <begin position="406"/>
        <end position="467"/>
    </location>
</feature>
<proteinExistence type="predicted"/>
<keyword evidence="5" id="KW-1185">Reference proteome</keyword>
<feature type="domain" description="CCHC-type" evidence="3">
    <location>
        <begin position="321"/>
        <end position="334"/>
    </location>
</feature>
<feature type="region of interest" description="Disordered" evidence="2">
    <location>
        <begin position="100"/>
        <end position="134"/>
    </location>
</feature>
<gene>
    <name evidence="4" type="ORF">ACJ73_10069</name>
</gene>
<dbReference type="Proteomes" id="UP000242791">
    <property type="component" value="Unassembled WGS sequence"/>
</dbReference>
<dbReference type="InterPro" id="IPR001878">
    <property type="entry name" value="Znf_CCHC"/>
</dbReference>
<dbReference type="AlphaFoldDB" id="A0A1J9Q3T4"/>
<evidence type="ECO:0000256" key="2">
    <source>
        <dbReference type="SAM" id="MobiDB-lite"/>
    </source>
</evidence>
<evidence type="ECO:0000256" key="1">
    <source>
        <dbReference type="PROSITE-ProRule" id="PRU00047"/>
    </source>
</evidence>
<keyword evidence="1" id="KW-0863">Zinc-finger</keyword>
<dbReference type="OrthoDB" id="4525213at2759"/>
<dbReference type="STRING" id="1658174.A0A1J9Q3T4"/>
<name>A0A1J9Q3T4_9EURO</name>
<organism evidence="4 5">
    <name type="scientific">Blastomyces percursus</name>
    <dbReference type="NCBI Taxonomy" id="1658174"/>
    <lineage>
        <taxon>Eukaryota</taxon>
        <taxon>Fungi</taxon>
        <taxon>Dikarya</taxon>
        <taxon>Ascomycota</taxon>
        <taxon>Pezizomycotina</taxon>
        <taxon>Eurotiomycetes</taxon>
        <taxon>Eurotiomycetidae</taxon>
        <taxon>Onygenales</taxon>
        <taxon>Ajellomycetaceae</taxon>
        <taxon>Blastomyces</taxon>
    </lineage>
</organism>
<dbReference type="GO" id="GO:0008270">
    <property type="term" value="F:zinc ion binding"/>
    <property type="evidence" value="ECO:0007669"/>
    <property type="project" value="UniProtKB-KW"/>
</dbReference>
<sequence>MANKAKWPQLGLQPQNLHEHATQLIAEATALLALEKGQRQKLPDQSLESFLNSVQAYAKKSRAAPSSHEILDKLNQIHHIAKTTISDDLTLIKNAVNHAATHPTARNPTWADRVRSGGTPPQPRTPPPAQTNSKEREIIVKLRNPEAAALLRDKTPGELRERVNNALKERTRSTERPIQVVAAKQLKSGDVSVHTVNIEDANKLREEQQWTQALGREARALQPTYGVLVHSVRTDKENIDPSNQSRSIEKIQTENATLHPGATITYVGWLTRTGAKKPTSSLVLEFTTKEHADRTIREGLVLDACYHYCELYDRSCKLKQCYKCQKYGHIGTQCNANETCGYCAEAHNTRDCRKKEEDPNSTPKCALCKGPHAAWSNNCLTRQAEIAKVEQARRNRPSYYIRPDAASKVAQPATRPTIPLFTGGTLRQTLDQRKRPAEAQPTERTTARPRRNPQSTTFHNFTQEDSE</sequence>
<dbReference type="VEuPathDB" id="FungiDB:ACJ73_10069"/>
<evidence type="ECO:0000313" key="4">
    <source>
        <dbReference type="EMBL" id="OJD09829.1"/>
    </source>
</evidence>
<comment type="caution">
    <text evidence="4">The sequence shown here is derived from an EMBL/GenBank/DDBJ whole genome shotgun (WGS) entry which is preliminary data.</text>
</comment>
<dbReference type="EMBL" id="LGTZ01003319">
    <property type="protein sequence ID" value="OJD09829.1"/>
    <property type="molecule type" value="Genomic_DNA"/>
</dbReference>
<dbReference type="GO" id="GO:0003676">
    <property type="term" value="F:nucleic acid binding"/>
    <property type="evidence" value="ECO:0007669"/>
    <property type="project" value="InterPro"/>
</dbReference>
<protein>
    <recommendedName>
        <fullName evidence="3">CCHC-type domain-containing protein</fullName>
    </recommendedName>
</protein>
<feature type="compositionally biased region" description="Pro residues" evidence="2">
    <location>
        <begin position="120"/>
        <end position="129"/>
    </location>
</feature>